<evidence type="ECO:0000313" key="2">
    <source>
        <dbReference type="EMBL" id="OGZ95706.1"/>
    </source>
</evidence>
<evidence type="ECO:0000256" key="1">
    <source>
        <dbReference type="SAM" id="Phobius"/>
    </source>
</evidence>
<evidence type="ECO:0000313" key="3">
    <source>
        <dbReference type="Proteomes" id="UP000177152"/>
    </source>
</evidence>
<comment type="caution">
    <text evidence="2">The sequence shown here is derived from an EMBL/GenBank/DDBJ whole genome shotgun (WGS) entry which is preliminary data.</text>
</comment>
<accession>A0A1G2K8F6</accession>
<keyword evidence="1" id="KW-0472">Membrane</keyword>
<proteinExistence type="predicted"/>
<reference evidence="2 3" key="1">
    <citation type="journal article" date="2016" name="Nat. Commun.">
        <title>Thousands of microbial genomes shed light on interconnected biogeochemical processes in an aquifer system.</title>
        <authorList>
            <person name="Anantharaman K."/>
            <person name="Brown C.T."/>
            <person name="Hug L.A."/>
            <person name="Sharon I."/>
            <person name="Castelle C.J."/>
            <person name="Probst A.J."/>
            <person name="Thomas B.C."/>
            <person name="Singh A."/>
            <person name="Wilkins M.J."/>
            <person name="Karaoz U."/>
            <person name="Brodie E.L."/>
            <person name="Williams K.H."/>
            <person name="Hubbard S.S."/>
            <person name="Banfield J.F."/>
        </authorList>
    </citation>
    <scope>NUCLEOTIDE SEQUENCE [LARGE SCALE GENOMIC DNA]</scope>
</reference>
<feature type="transmembrane region" description="Helical" evidence="1">
    <location>
        <begin position="18"/>
        <end position="36"/>
    </location>
</feature>
<gene>
    <name evidence="2" type="ORF">A2633_01880</name>
</gene>
<keyword evidence="1" id="KW-1133">Transmembrane helix</keyword>
<dbReference type="EMBL" id="MHQC01000006">
    <property type="protein sequence ID" value="OGZ95706.1"/>
    <property type="molecule type" value="Genomic_DNA"/>
</dbReference>
<name>A0A1G2K8F6_9BACT</name>
<dbReference type="Proteomes" id="UP000177152">
    <property type="component" value="Unassembled WGS sequence"/>
</dbReference>
<protein>
    <submittedName>
        <fullName evidence="2">Uncharacterized protein</fullName>
    </submittedName>
</protein>
<keyword evidence="1" id="KW-0812">Transmembrane</keyword>
<dbReference type="AlphaFoldDB" id="A0A1G2K8F6"/>
<sequence>MQDILHKIQNLPELHRRVFGIITFIILASGIFYFSLGSLHTRITTQSDFDSRNQAAVAPSSDTPALSPFAWVQDSFTGIFSAAGNMVVTGARSLSFIIEKPANALGPLADATASFEELFVSKARAYIGSAGSNLKFWK</sequence>
<organism evidence="2 3">
    <name type="scientific">Candidatus Sungbacteria bacterium RIFCSPHIGHO2_01_FULL_47_32</name>
    <dbReference type="NCBI Taxonomy" id="1802264"/>
    <lineage>
        <taxon>Bacteria</taxon>
        <taxon>Candidatus Sungiibacteriota</taxon>
    </lineage>
</organism>